<dbReference type="Gene3D" id="3.30.559.10">
    <property type="entry name" value="Chloramphenicol acetyltransferase-like domain"/>
    <property type="match status" value="1"/>
</dbReference>
<proteinExistence type="predicted"/>
<gene>
    <name evidence="1" type="ORF">E2562_027221</name>
</gene>
<dbReference type="EMBL" id="SPHZ02000002">
    <property type="protein sequence ID" value="KAF0930054.1"/>
    <property type="molecule type" value="Genomic_DNA"/>
</dbReference>
<reference evidence="1 2" key="1">
    <citation type="submission" date="2019-11" db="EMBL/GenBank/DDBJ databases">
        <title>Whole genome sequence of Oryza granulata.</title>
        <authorList>
            <person name="Li W."/>
        </authorList>
    </citation>
    <scope>NUCLEOTIDE SEQUENCE [LARGE SCALE GENOMIC DNA]</scope>
    <source>
        <strain evidence="2">cv. Menghai</strain>
        <tissue evidence="1">Leaf</tissue>
    </source>
</reference>
<comment type="caution">
    <text evidence="1">The sequence shown here is derived from an EMBL/GenBank/DDBJ whole genome shotgun (WGS) entry which is preliminary data.</text>
</comment>
<keyword evidence="2" id="KW-1185">Reference proteome</keyword>
<dbReference type="OrthoDB" id="671439at2759"/>
<dbReference type="InterPro" id="IPR023213">
    <property type="entry name" value="CAT-like_dom_sf"/>
</dbReference>
<protein>
    <submittedName>
        <fullName evidence="1">Uncharacterized protein</fullName>
    </submittedName>
</protein>
<organism evidence="1 2">
    <name type="scientific">Oryza meyeriana var. granulata</name>
    <dbReference type="NCBI Taxonomy" id="110450"/>
    <lineage>
        <taxon>Eukaryota</taxon>
        <taxon>Viridiplantae</taxon>
        <taxon>Streptophyta</taxon>
        <taxon>Embryophyta</taxon>
        <taxon>Tracheophyta</taxon>
        <taxon>Spermatophyta</taxon>
        <taxon>Magnoliopsida</taxon>
        <taxon>Liliopsida</taxon>
        <taxon>Poales</taxon>
        <taxon>Poaceae</taxon>
        <taxon>BOP clade</taxon>
        <taxon>Oryzoideae</taxon>
        <taxon>Oryzeae</taxon>
        <taxon>Oryzinae</taxon>
        <taxon>Oryza</taxon>
        <taxon>Oryza meyeriana</taxon>
    </lineage>
</organism>
<accession>A0A6G1EZJ2</accession>
<name>A0A6G1EZJ2_9ORYZ</name>
<evidence type="ECO:0000313" key="1">
    <source>
        <dbReference type="EMBL" id="KAF0930054.1"/>
    </source>
</evidence>
<sequence>MLVLRGRPLLTLANLFVVSDHRHTGFHRLDLGWGEPVYGGGADVVFGLAFLVAVNNGGGDGAVAAIVALPRPAMRRFASEMERLSK</sequence>
<dbReference type="GO" id="GO:0050734">
    <property type="term" value="F:hydroxycinnamoyltransferase activity"/>
    <property type="evidence" value="ECO:0007669"/>
    <property type="project" value="UniProtKB-ARBA"/>
</dbReference>
<evidence type="ECO:0000313" key="2">
    <source>
        <dbReference type="Proteomes" id="UP000479710"/>
    </source>
</evidence>
<dbReference type="AlphaFoldDB" id="A0A6G1EZJ2"/>
<dbReference type="Pfam" id="PF02458">
    <property type="entry name" value="Transferase"/>
    <property type="match status" value="1"/>
</dbReference>
<dbReference type="Proteomes" id="UP000479710">
    <property type="component" value="Unassembled WGS sequence"/>
</dbReference>